<dbReference type="InterPro" id="IPR013762">
    <property type="entry name" value="Integrase-like_cat_sf"/>
</dbReference>
<dbReference type="GO" id="GO:0015074">
    <property type="term" value="P:DNA integration"/>
    <property type="evidence" value="ECO:0007669"/>
    <property type="project" value="InterPro"/>
</dbReference>
<name>A0A644Y0U2_9ZZZZ</name>
<reference evidence="4" key="1">
    <citation type="submission" date="2019-08" db="EMBL/GenBank/DDBJ databases">
        <authorList>
            <person name="Kucharzyk K."/>
            <person name="Murdoch R.W."/>
            <person name="Higgins S."/>
            <person name="Loffler F."/>
        </authorList>
    </citation>
    <scope>NUCLEOTIDE SEQUENCE</scope>
</reference>
<dbReference type="Gene3D" id="1.10.150.130">
    <property type="match status" value="1"/>
</dbReference>
<proteinExistence type="predicted"/>
<comment type="caution">
    <text evidence="4">The sequence shown here is derived from an EMBL/GenBank/DDBJ whole genome shotgun (WGS) entry which is preliminary data.</text>
</comment>
<dbReference type="GO" id="GO:0003677">
    <property type="term" value="F:DNA binding"/>
    <property type="evidence" value="ECO:0007669"/>
    <property type="project" value="UniProtKB-KW"/>
</dbReference>
<dbReference type="EMBL" id="VSSQ01003741">
    <property type="protein sequence ID" value="MPM22126.1"/>
    <property type="molecule type" value="Genomic_DNA"/>
</dbReference>
<dbReference type="Gene3D" id="1.10.443.10">
    <property type="entry name" value="Intergrase catalytic core"/>
    <property type="match status" value="1"/>
</dbReference>
<dbReference type="InterPro" id="IPR050090">
    <property type="entry name" value="Tyrosine_recombinase_XerCD"/>
</dbReference>
<dbReference type="GO" id="GO:0006310">
    <property type="term" value="P:DNA recombination"/>
    <property type="evidence" value="ECO:0007669"/>
    <property type="project" value="UniProtKB-KW"/>
</dbReference>
<dbReference type="InterPro" id="IPR002104">
    <property type="entry name" value="Integrase_catalytic"/>
</dbReference>
<dbReference type="AlphaFoldDB" id="A0A644Y0U2"/>
<sequence>MSQKPFYLSSRNGVWYARITDPNTGKVLPAKSTGESSKESAYLVAAQWVYSGNVPTGQKKKKKSIHALGTARQLIDQIKTVELSQSDAYKILDILKDRGLLDRAKSGEGKDFITFLSQMYDYDNSPYIQEKLAHGQSIGRTHCHDSQCRITNYWAKPFKGRTLGSITRDDLRSFSMSLVKRKLSASTINKIMVVGKVAISWAYREGYIPTNPSEKLSNFVAKPKKRGILDDDETQKLFAVAWKNERAYVGNLVAATCGLRAGEVLALRTEDIGLDRLFIRQAWSVKDKFKTPKNGEERQVPLLPYVREALLKLADQNPWGDGLVFFSDTGNNHPMVHNVLSEAMKEALYTIGITEEERVERNIVFHSWRHRYATKMSDLVDARSLGQATGHKTPAMLEHYAAHANENRFNAVKVATEKAFG</sequence>
<dbReference type="Pfam" id="PF00589">
    <property type="entry name" value="Phage_integrase"/>
    <property type="match status" value="1"/>
</dbReference>
<keyword evidence="2" id="KW-0233">DNA recombination</keyword>
<protein>
    <submittedName>
        <fullName evidence="4">Tyrosine recombinase XerC</fullName>
    </submittedName>
</protein>
<dbReference type="PANTHER" id="PTHR30349:SF41">
    <property type="entry name" value="INTEGRASE_RECOMBINASE PROTEIN MJ0367-RELATED"/>
    <property type="match status" value="1"/>
</dbReference>
<dbReference type="PANTHER" id="PTHR30349">
    <property type="entry name" value="PHAGE INTEGRASE-RELATED"/>
    <property type="match status" value="1"/>
</dbReference>
<feature type="domain" description="Tyr recombinase" evidence="3">
    <location>
        <begin position="224"/>
        <end position="414"/>
    </location>
</feature>
<organism evidence="4">
    <name type="scientific">bioreactor metagenome</name>
    <dbReference type="NCBI Taxonomy" id="1076179"/>
    <lineage>
        <taxon>unclassified sequences</taxon>
        <taxon>metagenomes</taxon>
        <taxon>ecological metagenomes</taxon>
    </lineage>
</organism>
<evidence type="ECO:0000256" key="1">
    <source>
        <dbReference type="ARBA" id="ARBA00023125"/>
    </source>
</evidence>
<dbReference type="InterPro" id="IPR011010">
    <property type="entry name" value="DNA_brk_join_enz"/>
</dbReference>
<keyword evidence="1" id="KW-0238">DNA-binding</keyword>
<dbReference type="SUPFAM" id="SSF56349">
    <property type="entry name" value="DNA breaking-rejoining enzymes"/>
    <property type="match status" value="1"/>
</dbReference>
<evidence type="ECO:0000259" key="3">
    <source>
        <dbReference type="PROSITE" id="PS51898"/>
    </source>
</evidence>
<dbReference type="PROSITE" id="PS51898">
    <property type="entry name" value="TYR_RECOMBINASE"/>
    <property type="match status" value="1"/>
</dbReference>
<evidence type="ECO:0000256" key="2">
    <source>
        <dbReference type="ARBA" id="ARBA00023172"/>
    </source>
</evidence>
<accession>A0A644Y0U2</accession>
<dbReference type="InterPro" id="IPR010998">
    <property type="entry name" value="Integrase_recombinase_N"/>
</dbReference>
<gene>
    <name evidence="4" type="primary">xerC_94</name>
    <name evidence="4" type="ORF">SDC9_68577</name>
</gene>
<evidence type="ECO:0000313" key="4">
    <source>
        <dbReference type="EMBL" id="MPM22126.1"/>
    </source>
</evidence>